<feature type="transmembrane region" description="Helical" evidence="1">
    <location>
        <begin position="47"/>
        <end position="67"/>
    </location>
</feature>
<keyword evidence="1" id="KW-0472">Membrane</keyword>
<feature type="transmembrane region" description="Helical" evidence="1">
    <location>
        <begin position="21"/>
        <end position="41"/>
    </location>
</feature>
<evidence type="ECO:0000313" key="3">
    <source>
        <dbReference type="EMBL" id="UTD15081.1"/>
    </source>
</evidence>
<reference evidence="2 4" key="1">
    <citation type="submission" date="2018-09" db="EMBL/GenBank/DDBJ databases">
        <title>Insights into the microbiota of Asian seabass (Lates calcarifer) with tenacibaculosis symptoms and description of sp. nov. Tenacibaculum singaporense.</title>
        <authorList>
            <person name="Miyake S."/>
            <person name="Soh M."/>
            <person name="Azman M.N."/>
            <person name="Ngoh S.Y."/>
            <person name="Orban L."/>
            <person name="Seedorf H."/>
        </authorList>
    </citation>
    <scope>NUCLEOTIDE SEQUENCE [LARGE SCALE GENOMIC DNA]</scope>
    <source>
        <strain evidence="2 4">DSM 13764</strain>
    </source>
</reference>
<evidence type="ECO:0000256" key="1">
    <source>
        <dbReference type="SAM" id="Phobius"/>
    </source>
</evidence>
<dbReference type="AlphaFoldDB" id="A0AAE9MMH2"/>
<dbReference type="Proteomes" id="UP001056837">
    <property type="component" value="Chromosome"/>
</dbReference>
<dbReference type="Proteomes" id="UP000269693">
    <property type="component" value="Chromosome"/>
</dbReference>
<keyword evidence="4" id="KW-1185">Reference proteome</keyword>
<organism evidence="3 5">
    <name type="scientific">Tenacibaculum mesophilum</name>
    <dbReference type="NCBI Taxonomy" id="104268"/>
    <lineage>
        <taxon>Bacteria</taxon>
        <taxon>Pseudomonadati</taxon>
        <taxon>Bacteroidota</taxon>
        <taxon>Flavobacteriia</taxon>
        <taxon>Flavobacteriales</taxon>
        <taxon>Flavobacteriaceae</taxon>
        <taxon>Tenacibaculum</taxon>
    </lineage>
</organism>
<proteinExistence type="predicted"/>
<evidence type="ECO:0000313" key="5">
    <source>
        <dbReference type="Proteomes" id="UP001056837"/>
    </source>
</evidence>
<keyword evidence="1" id="KW-0812">Transmembrane</keyword>
<evidence type="ECO:0000313" key="4">
    <source>
        <dbReference type="Proteomes" id="UP000269693"/>
    </source>
</evidence>
<protein>
    <submittedName>
        <fullName evidence="3">Uncharacterized protein</fullName>
    </submittedName>
</protein>
<reference evidence="3" key="2">
    <citation type="submission" date="2020-04" db="EMBL/GenBank/DDBJ databases">
        <title>Tenacibaculum mesophilum bac2.</title>
        <authorList>
            <person name="Li M."/>
        </authorList>
    </citation>
    <scope>NUCLEOTIDE SEQUENCE</scope>
    <source>
        <strain evidence="3">Bac2</strain>
    </source>
</reference>
<accession>A0AAE9MMH2</accession>
<feature type="transmembrane region" description="Helical" evidence="1">
    <location>
        <begin position="74"/>
        <end position="91"/>
    </location>
</feature>
<dbReference type="EMBL" id="CP050861">
    <property type="protein sequence ID" value="UTD15081.1"/>
    <property type="molecule type" value="Genomic_DNA"/>
</dbReference>
<dbReference type="EMBL" id="CP032544">
    <property type="protein sequence ID" value="AZJ32404.1"/>
    <property type="molecule type" value="Genomic_DNA"/>
</dbReference>
<sequence length="97" mass="11105">MPANKKYLTSSPIQRIAKISAGFVGGYVVTETFHIMLMTFLNIPNVIMTLRFFGFIMWAVLMILAFLAKSAWKIWALYTLVSLLFIIVIYLNNPNQL</sequence>
<name>A0AAE9MMH2_9FLAO</name>
<keyword evidence="1" id="KW-1133">Transmembrane helix</keyword>
<gene>
    <name evidence="2" type="ORF">D6200_07465</name>
    <name evidence="3" type="ORF">HER15_06185</name>
</gene>
<evidence type="ECO:0000313" key="2">
    <source>
        <dbReference type="EMBL" id="AZJ32404.1"/>
    </source>
</evidence>
<dbReference type="RefSeq" id="WP_073184632.1">
    <property type="nucleotide sequence ID" value="NZ_CANLMG010000011.1"/>
</dbReference>